<name>A0AAV0KAB4_9ROSI</name>
<evidence type="ECO:0000256" key="1">
    <source>
        <dbReference type="SAM" id="MobiDB-lite"/>
    </source>
</evidence>
<comment type="caution">
    <text evidence="2">The sequence shown here is derived from an EMBL/GenBank/DDBJ whole genome shotgun (WGS) entry which is preliminary data.</text>
</comment>
<accession>A0AAV0KAB4</accession>
<sequence>MPSSSKSTARKKKNYQDDDDDGVRLQYYAGRRCKCCLELNSREIKPQPDDDDFITPSDDFRGDEFLKLHVVHYRRKIWETGCWDIDCPPRYGGIGGQAYPGKHLYGDDMKTDELLNDMAQHVVDTYNKEKGGRLVLGGVRNVSAEGCNWRNFYITFSCRDGRGARKKTKRRLKTYRAAVSCRIWSFGKEKQILVFRDPSGKDLLPPDPFYGFFTTPFRPRPELADREEEAGGVVVGNSDDDEGGVEEEL</sequence>
<feature type="region of interest" description="Disordered" evidence="1">
    <location>
        <begin position="1"/>
        <end position="20"/>
    </location>
</feature>
<feature type="compositionally biased region" description="Acidic residues" evidence="1">
    <location>
        <begin position="238"/>
        <end position="249"/>
    </location>
</feature>
<protein>
    <submittedName>
        <fullName evidence="2">Uncharacterized protein</fullName>
    </submittedName>
</protein>
<dbReference type="AlphaFoldDB" id="A0AAV0KAB4"/>
<dbReference type="Gene3D" id="3.10.450.10">
    <property type="match status" value="1"/>
</dbReference>
<keyword evidence="3" id="KW-1185">Reference proteome</keyword>
<reference evidence="2" key="1">
    <citation type="submission" date="2022-08" db="EMBL/GenBank/DDBJ databases">
        <authorList>
            <person name="Gutierrez-Valencia J."/>
        </authorList>
    </citation>
    <scope>NUCLEOTIDE SEQUENCE</scope>
</reference>
<evidence type="ECO:0000313" key="3">
    <source>
        <dbReference type="Proteomes" id="UP001154282"/>
    </source>
</evidence>
<feature type="region of interest" description="Disordered" evidence="1">
    <location>
        <begin position="224"/>
        <end position="249"/>
    </location>
</feature>
<gene>
    <name evidence="2" type="ORF">LITE_LOCUS17814</name>
</gene>
<evidence type="ECO:0000313" key="2">
    <source>
        <dbReference type="EMBL" id="CAI0418966.1"/>
    </source>
</evidence>
<proteinExistence type="predicted"/>
<dbReference type="Proteomes" id="UP001154282">
    <property type="component" value="Unassembled WGS sequence"/>
</dbReference>
<dbReference type="EMBL" id="CAMGYJ010000005">
    <property type="protein sequence ID" value="CAI0418966.1"/>
    <property type="molecule type" value="Genomic_DNA"/>
</dbReference>
<organism evidence="2 3">
    <name type="scientific">Linum tenue</name>
    <dbReference type="NCBI Taxonomy" id="586396"/>
    <lineage>
        <taxon>Eukaryota</taxon>
        <taxon>Viridiplantae</taxon>
        <taxon>Streptophyta</taxon>
        <taxon>Embryophyta</taxon>
        <taxon>Tracheophyta</taxon>
        <taxon>Spermatophyta</taxon>
        <taxon>Magnoliopsida</taxon>
        <taxon>eudicotyledons</taxon>
        <taxon>Gunneridae</taxon>
        <taxon>Pentapetalae</taxon>
        <taxon>rosids</taxon>
        <taxon>fabids</taxon>
        <taxon>Malpighiales</taxon>
        <taxon>Linaceae</taxon>
        <taxon>Linum</taxon>
    </lineage>
</organism>